<sequence>MGTKDEAFRLRLLETFRGEAKDHVQTLCSGLVELEKAPAEDRKSALEVVFREVHSLKGAARAVEMREIEALCQSVESVFAAMKREQLELTEALCDLLHQSADLLGKLLPASGEAKAWASQVAPMQEQLALVLKNTAPAGTSSFVGEHPSAPFFPAADIEAIPASPAEPRPSQPTTLPQEEVAELVKVPAARLKAILVQTEDFLSEKLASRQRTDQLKGILEQFAAWQKDWDRIRPELSFFRRILDRQASPQQEGAERKKLGRLLEYLQENRAFVNGLENSLKTLAKASEQESRSLGNRVDALAEQVKKSLLVPFSLLLEPLPKLVRDLARAQGKEMELKISGDQVEIDRRILDGIKDPLIHLVRNAVDHGIEPPETRRVKGKPRSGTLALHIARREEGKVEILVSDDGAGIDLEKVKETALREGALSTRNGAAYSEQRILACIFESGVSTSSIITDLSGRGLGLAIVREKVEKLGGSVTVESNPGAGTRFRLLLPTSLAGFRGVVVRVGDQLLVVPAGNVENVLRVTSQRIKTIENMDSVQIGGQAYSLVHLGEVLGLAARTREPATEGRRQVVVLGSAGISIAFQVDEVLGDQEILIKNLGPQLQRVRNVAGATFLGSGKVVPVLNIPDLLRSAVQARPSAPRGAVEDDQRGRERLSVLVVEDSITSRMLLKNILEAAGYQVETAVDGADGFTRAKSESFDLVVSDVDMPRMNGFDLTAKIRSDKKLAETPVVLVTSLESRDDKERGIEVGANAYIVKGDFDQSNLLETIGRLI</sequence>
<dbReference type="InterPro" id="IPR003594">
    <property type="entry name" value="HATPase_dom"/>
</dbReference>
<keyword evidence="3 7" id="KW-0597">Phosphoprotein</keyword>
<feature type="domain" description="Response regulatory" evidence="9">
    <location>
        <begin position="658"/>
        <end position="774"/>
    </location>
</feature>
<comment type="catalytic activity">
    <reaction evidence="1">
        <text>ATP + protein L-histidine = ADP + protein N-phospho-L-histidine.</text>
        <dbReference type="EC" id="2.7.13.3"/>
    </reaction>
</comment>
<dbReference type="Gene3D" id="2.30.30.40">
    <property type="entry name" value="SH3 Domains"/>
    <property type="match status" value="1"/>
</dbReference>
<dbReference type="PROSITE" id="PS50894">
    <property type="entry name" value="HPT"/>
    <property type="match status" value="1"/>
</dbReference>
<evidence type="ECO:0000313" key="12">
    <source>
        <dbReference type="EMBL" id="BCR03125.1"/>
    </source>
</evidence>
<dbReference type="SUPFAM" id="SSF52172">
    <property type="entry name" value="CheY-like"/>
    <property type="match status" value="1"/>
</dbReference>
<dbReference type="Pfam" id="PF01584">
    <property type="entry name" value="CheW"/>
    <property type="match status" value="1"/>
</dbReference>
<feature type="domain" description="Histidine kinase" evidence="8">
    <location>
        <begin position="265"/>
        <end position="498"/>
    </location>
</feature>
<keyword evidence="4" id="KW-0808">Transferase</keyword>
<dbReference type="PANTHER" id="PTHR43395:SF1">
    <property type="entry name" value="CHEMOTAXIS PROTEIN CHEA"/>
    <property type="match status" value="1"/>
</dbReference>
<feature type="modified residue" description="Phosphohistidine" evidence="6">
    <location>
        <position position="54"/>
    </location>
</feature>
<evidence type="ECO:0000256" key="7">
    <source>
        <dbReference type="PROSITE-ProRule" id="PRU00169"/>
    </source>
</evidence>
<dbReference type="Proteomes" id="UP001319827">
    <property type="component" value="Chromosome"/>
</dbReference>
<evidence type="ECO:0000259" key="10">
    <source>
        <dbReference type="PROSITE" id="PS50851"/>
    </source>
</evidence>
<dbReference type="EMBL" id="AP024355">
    <property type="protein sequence ID" value="BCR03125.1"/>
    <property type="molecule type" value="Genomic_DNA"/>
</dbReference>
<reference evidence="12 13" key="1">
    <citation type="journal article" date="2016" name="C (Basel)">
        <title>Selective Growth of and Electricity Production by Marine Exoelectrogenic Bacteria in Self-Aggregated Hydrogel of Microbially Reduced Graphene Oxide.</title>
        <authorList>
            <person name="Yoshida N."/>
            <person name="Goto Y."/>
            <person name="Miyata Y."/>
        </authorList>
    </citation>
    <scope>NUCLEOTIDE SEQUENCE [LARGE SCALE GENOMIC DNA]</scope>
    <source>
        <strain evidence="12 13">NIT-T3</strain>
    </source>
</reference>
<dbReference type="PROSITE" id="PS50109">
    <property type="entry name" value="HIS_KIN"/>
    <property type="match status" value="1"/>
</dbReference>
<dbReference type="PRINTS" id="PR00344">
    <property type="entry name" value="BCTRLSENSOR"/>
</dbReference>
<dbReference type="InterPro" id="IPR005467">
    <property type="entry name" value="His_kinase_dom"/>
</dbReference>
<organism evidence="12 13">
    <name type="scientific">Desulfuromonas versatilis</name>
    <dbReference type="NCBI Taxonomy" id="2802975"/>
    <lineage>
        <taxon>Bacteria</taxon>
        <taxon>Pseudomonadati</taxon>
        <taxon>Thermodesulfobacteriota</taxon>
        <taxon>Desulfuromonadia</taxon>
        <taxon>Desulfuromonadales</taxon>
        <taxon>Desulfuromonadaceae</taxon>
        <taxon>Desulfuromonas</taxon>
    </lineage>
</organism>
<dbReference type="SMART" id="SM00387">
    <property type="entry name" value="HATPase_c"/>
    <property type="match status" value="1"/>
</dbReference>
<dbReference type="SUPFAM" id="SSF47226">
    <property type="entry name" value="Histidine-containing phosphotransfer domain, HPT domain"/>
    <property type="match status" value="1"/>
</dbReference>
<evidence type="ECO:0000256" key="2">
    <source>
        <dbReference type="ARBA" id="ARBA00012438"/>
    </source>
</evidence>
<evidence type="ECO:0000259" key="11">
    <source>
        <dbReference type="PROSITE" id="PS50894"/>
    </source>
</evidence>
<evidence type="ECO:0000256" key="3">
    <source>
        <dbReference type="ARBA" id="ARBA00022553"/>
    </source>
</evidence>
<dbReference type="EC" id="2.7.13.3" evidence="2"/>
<dbReference type="Pfam" id="PF01627">
    <property type="entry name" value="Hpt"/>
    <property type="match status" value="1"/>
</dbReference>
<feature type="domain" description="CheW-like" evidence="10">
    <location>
        <begin position="500"/>
        <end position="637"/>
    </location>
</feature>
<evidence type="ECO:0000313" key="13">
    <source>
        <dbReference type="Proteomes" id="UP001319827"/>
    </source>
</evidence>
<dbReference type="SMART" id="SM00073">
    <property type="entry name" value="HPT"/>
    <property type="match status" value="1"/>
</dbReference>
<dbReference type="PROSITE" id="PS50851">
    <property type="entry name" value="CHEW"/>
    <property type="match status" value="1"/>
</dbReference>
<dbReference type="SUPFAM" id="SSF55874">
    <property type="entry name" value="ATPase domain of HSP90 chaperone/DNA topoisomerase II/histidine kinase"/>
    <property type="match status" value="1"/>
</dbReference>
<dbReference type="InterPro" id="IPR002545">
    <property type="entry name" value="CheW-lke_dom"/>
</dbReference>
<dbReference type="SMART" id="SM00448">
    <property type="entry name" value="REC"/>
    <property type="match status" value="1"/>
</dbReference>
<evidence type="ECO:0000259" key="9">
    <source>
        <dbReference type="PROSITE" id="PS50110"/>
    </source>
</evidence>
<proteinExistence type="predicted"/>
<dbReference type="InterPro" id="IPR036641">
    <property type="entry name" value="HPT_dom_sf"/>
</dbReference>
<dbReference type="Pfam" id="PF00072">
    <property type="entry name" value="Response_reg"/>
    <property type="match status" value="1"/>
</dbReference>
<dbReference type="Gene3D" id="1.20.120.160">
    <property type="entry name" value="HPT domain"/>
    <property type="match status" value="1"/>
</dbReference>
<dbReference type="SMART" id="SM00260">
    <property type="entry name" value="CheW"/>
    <property type="match status" value="1"/>
</dbReference>
<dbReference type="Gene3D" id="3.40.50.2300">
    <property type="match status" value="1"/>
</dbReference>
<evidence type="ECO:0000259" key="8">
    <source>
        <dbReference type="PROSITE" id="PS50109"/>
    </source>
</evidence>
<keyword evidence="5" id="KW-0418">Kinase</keyword>
<evidence type="ECO:0000256" key="5">
    <source>
        <dbReference type="ARBA" id="ARBA00022777"/>
    </source>
</evidence>
<dbReference type="InterPro" id="IPR036890">
    <property type="entry name" value="HATPase_C_sf"/>
</dbReference>
<evidence type="ECO:0000256" key="1">
    <source>
        <dbReference type="ARBA" id="ARBA00000085"/>
    </source>
</evidence>
<keyword evidence="13" id="KW-1185">Reference proteome</keyword>
<dbReference type="SUPFAM" id="SSF50341">
    <property type="entry name" value="CheW-like"/>
    <property type="match status" value="1"/>
</dbReference>
<dbReference type="RefSeq" id="WP_221250603.1">
    <property type="nucleotide sequence ID" value="NZ_AP024355.1"/>
</dbReference>
<accession>A0ABM8HRN5</accession>
<dbReference type="Gene3D" id="3.30.565.10">
    <property type="entry name" value="Histidine kinase-like ATPase, C-terminal domain"/>
    <property type="match status" value="1"/>
</dbReference>
<gene>
    <name evidence="12" type="ORF">DESUT3_01940</name>
</gene>
<dbReference type="Pfam" id="PF02518">
    <property type="entry name" value="HATPase_c"/>
    <property type="match status" value="1"/>
</dbReference>
<evidence type="ECO:0000256" key="4">
    <source>
        <dbReference type="ARBA" id="ARBA00022679"/>
    </source>
</evidence>
<feature type="domain" description="HPt" evidence="11">
    <location>
        <begin position="5"/>
        <end position="111"/>
    </location>
</feature>
<name>A0ABM8HRN5_9BACT</name>
<dbReference type="InterPro" id="IPR036061">
    <property type="entry name" value="CheW-like_dom_sf"/>
</dbReference>
<reference evidence="12 13" key="2">
    <citation type="journal article" date="2021" name="Int. J. Syst. Evol. Microbiol.">
        <title>Isolation and Polyphasic Characterization of Desulfuromonas versatilis sp. Nov., an Electrogenic Bacteria Capable of Versatile Metabolism Isolated from a Graphene Oxide-Reducing Enrichment Culture.</title>
        <authorList>
            <person name="Xie L."/>
            <person name="Yoshida N."/>
            <person name="Ishii S."/>
            <person name="Meng L."/>
        </authorList>
    </citation>
    <scope>NUCLEOTIDE SEQUENCE [LARGE SCALE GENOMIC DNA]</scope>
    <source>
        <strain evidence="12 13">NIT-T3</strain>
    </source>
</reference>
<dbReference type="PROSITE" id="PS50110">
    <property type="entry name" value="RESPONSE_REGULATORY"/>
    <property type="match status" value="1"/>
</dbReference>
<dbReference type="InterPro" id="IPR004358">
    <property type="entry name" value="Sig_transdc_His_kin-like_C"/>
</dbReference>
<dbReference type="CDD" id="cd00088">
    <property type="entry name" value="HPT"/>
    <property type="match status" value="1"/>
</dbReference>
<dbReference type="PANTHER" id="PTHR43395">
    <property type="entry name" value="SENSOR HISTIDINE KINASE CHEA"/>
    <property type="match status" value="1"/>
</dbReference>
<dbReference type="InterPro" id="IPR001789">
    <property type="entry name" value="Sig_transdc_resp-reg_receiver"/>
</dbReference>
<evidence type="ECO:0000256" key="6">
    <source>
        <dbReference type="PROSITE-ProRule" id="PRU00110"/>
    </source>
</evidence>
<protein>
    <recommendedName>
        <fullName evidence="2">histidine kinase</fullName>
        <ecNumber evidence="2">2.7.13.3</ecNumber>
    </recommendedName>
</protein>
<feature type="modified residue" description="4-aspartylphosphate" evidence="7">
    <location>
        <position position="707"/>
    </location>
</feature>
<dbReference type="InterPro" id="IPR051315">
    <property type="entry name" value="Bact_Chemotaxis_CheA"/>
</dbReference>
<dbReference type="InterPro" id="IPR008207">
    <property type="entry name" value="Sig_transdc_His_kin_Hpt_dom"/>
</dbReference>
<dbReference type="InterPro" id="IPR011006">
    <property type="entry name" value="CheY-like_superfamily"/>
</dbReference>